<dbReference type="SUPFAM" id="SSF63380">
    <property type="entry name" value="Riboflavin synthase domain-like"/>
    <property type="match status" value="1"/>
</dbReference>
<feature type="domain" description="FAD-binding FR-type" evidence="10">
    <location>
        <begin position="80"/>
        <end position="213"/>
    </location>
</feature>
<dbReference type="EMBL" id="KQ234316">
    <property type="protein sequence ID" value="KMZ79821.1"/>
    <property type="molecule type" value="Genomic_DNA"/>
</dbReference>
<comment type="catalytic activity">
    <reaction evidence="8">
        <text>2 reduced [2Fe-2S]-[ferredoxin] + NADP(+) + H(+) = 2 oxidized [2Fe-2S]-[ferredoxin] + NADPH</text>
        <dbReference type="Rhea" id="RHEA:20125"/>
        <dbReference type="Rhea" id="RHEA-COMP:10000"/>
        <dbReference type="Rhea" id="RHEA-COMP:10001"/>
        <dbReference type="ChEBI" id="CHEBI:15378"/>
        <dbReference type="ChEBI" id="CHEBI:33737"/>
        <dbReference type="ChEBI" id="CHEBI:33738"/>
        <dbReference type="ChEBI" id="CHEBI:57783"/>
        <dbReference type="ChEBI" id="CHEBI:58349"/>
        <dbReference type="EC" id="1.18.1.2"/>
    </reaction>
</comment>
<dbReference type="PRINTS" id="PR00371">
    <property type="entry name" value="FPNCR"/>
</dbReference>
<dbReference type="PROSITE" id="PS51384">
    <property type="entry name" value="FAD_FR"/>
    <property type="match status" value="1"/>
</dbReference>
<evidence type="ECO:0000313" key="11">
    <source>
        <dbReference type="EMBL" id="KMZ79821.1"/>
    </source>
</evidence>
<sequence>MKLPVALLLLPVVLLLLPAATGGGVTSHKVSACPAWEKKKYEIKKAFFVKSASTICKKRKPLRHFTNAEGNSYTNVYTIRNPLRCKVVDKVKLVRQNALHEVYNLEIDHGGMFKYLEGHSCGVIPYYEEVVQTDDKNNPQEGGKKGGKKCARLYSISSSNSNILSIAIRIHTYEAEKNGHLHLQYGYCSGYIKGLKKNDNIYLTGAHGCFVLPNNVLEENTNLILIATGTGISPYIAFLKKIWGNQKGNFPQKKPSYKGQIYLFYGVYNEDSILYLQELQQFVKMHPGNFHVEYVFSSAKNLDGTSHHVQDEIYRRRENFLRLFNDLKCELYICGHKSIRAKIMEILKGDDQVWDAEKRKRVHVEVY</sequence>
<keyword evidence="6" id="KW-0521">NADP</keyword>
<evidence type="ECO:0000256" key="2">
    <source>
        <dbReference type="ARBA" id="ARBA00008312"/>
    </source>
</evidence>
<keyword evidence="4" id="KW-0285">Flavoprotein</keyword>
<dbReference type="InterPro" id="IPR001433">
    <property type="entry name" value="OxRdtase_FAD/NAD-bd"/>
</dbReference>
<evidence type="ECO:0000259" key="10">
    <source>
        <dbReference type="PROSITE" id="PS51384"/>
    </source>
</evidence>
<feature type="signal peptide" evidence="9">
    <location>
        <begin position="1"/>
        <end position="22"/>
    </location>
</feature>
<evidence type="ECO:0000256" key="9">
    <source>
        <dbReference type="SAM" id="SignalP"/>
    </source>
</evidence>
<dbReference type="InterPro" id="IPR017938">
    <property type="entry name" value="Riboflavin_synthase-like_b-brl"/>
</dbReference>
<dbReference type="InterPro" id="IPR039261">
    <property type="entry name" value="FNR_nucleotide-bd"/>
</dbReference>
<dbReference type="InterPro" id="IPR001709">
    <property type="entry name" value="Flavoprot_Pyr_Nucl_cyt_Rdtase"/>
</dbReference>
<dbReference type="Proteomes" id="UP000053562">
    <property type="component" value="Unassembled WGS sequence"/>
</dbReference>
<dbReference type="AlphaFoldDB" id="A0A0J9SAY6"/>
<evidence type="ECO:0000313" key="12">
    <source>
        <dbReference type="Proteomes" id="UP000053562"/>
    </source>
</evidence>
<dbReference type="Pfam" id="PF00175">
    <property type="entry name" value="NAD_binding_1"/>
    <property type="match status" value="1"/>
</dbReference>
<proteinExistence type="inferred from homology"/>
<dbReference type="OrthoDB" id="1688044at2759"/>
<evidence type="ECO:0000256" key="8">
    <source>
        <dbReference type="ARBA" id="ARBA00047776"/>
    </source>
</evidence>
<keyword evidence="7" id="KW-0560">Oxidoreductase</keyword>
<comment type="similarity">
    <text evidence="2">Belongs to the ferredoxin--NADP reductase type 1 family.</text>
</comment>
<keyword evidence="5" id="KW-0274">FAD</keyword>
<accession>A0A0J9SAY6</accession>
<dbReference type="GO" id="GO:0004324">
    <property type="term" value="F:ferredoxin-NADP+ reductase activity"/>
    <property type="evidence" value="ECO:0007669"/>
    <property type="project" value="UniProtKB-EC"/>
</dbReference>
<dbReference type="EC" id="1.18.1.2" evidence="3"/>
<keyword evidence="9" id="KW-0732">Signal</keyword>
<name>A0A0J9SAY6_PLAVI</name>
<evidence type="ECO:0000256" key="5">
    <source>
        <dbReference type="ARBA" id="ARBA00022827"/>
    </source>
</evidence>
<evidence type="ECO:0000256" key="3">
    <source>
        <dbReference type="ARBA" id="ARBA00013223"/>
    </source>
</evidence>
<evidence type="ECO:0000256" key="7">
    <source>
        <dbReference type="ARBA" id="ARBA00023002"/>
    </source>
</evidence>
<protein>
    <recommendedName>
        <fullName evidence="3">ferredoxin--NADP(+) reductase</fullName>
        <ecNumber evidence="3">1.18.1.2</ecNumber>
    </recommendedName>
</protein>
<dbReference type="Gene3D" id="2.40.30.10">
    <property type="entry name" value="Translation factors"/>
    <property type="match status" value="1"/>
</dbReference>
<dbReference type="InterPro" id="IPR017927">
    <property type="entry name" value="FAD-bd_FR_type"/>
</dbReference>
<gene>
    <name evidence="11" type="ORF">PVIIG_01095</name>
</gene>
<evidence type="ECO:0000256" key="4">
    <source>
        <dbReference type="ARBA" id="ARBA00022630"/>
    </source>
</evidence>
<dbReference type="InterPro" id="IPR015701">
    <property type="entry name" value="FNR"/>
</dbReference>
<reference evidence="11 12" key="1">
    <citation type="submission" date="2011-08" db="EMBL/GenBank/DDBJ databases">
        <title>The Genome Sequence of Plasmodium vivax India VII.</title>
        <authorList>
            <consortium name="The Broad Institute Genome Sequencing Platform"/>
            <consortium name="The Broad Institute Genome Sequencing Center for Infectious Disease"/>
            <person name="Neafsey D."/>
            <person name="Carlton J."/>
            <person name="Barnwell J."/>
            <person name="Collins W."/>
            <person name="Escalante A."/>
            <person name="Mullikin J."/>
            <person name="Saul A."/>
            <person name="Guigo R."/>
            <person name="Camara F."/>
            <person name="Young S.K."/>
            <person name="Zeng Q."/>
            <person name="Gargeya S."/>
            <person name="Fitzgerald M."/>
            <person name="Haas B."/>
            <person name="Abouelleil A."/>
            <person name="Alvarado L."/>
            <person name="Arachchi H.M."/>
            <person name="Berlin A."/>
            <person name="Brown A."/>
            <person name="Chapman S.B."/>
            <person name="Chen Z."/>
            <person name="Dunbar C."/>
            <person name="Freedman E."/>
            <person name="Gearin G."/>
            <person name="Gellesch M."/>
            <person name="Goldberg J."/>
            <person name="Griggs A."/>
            <person name="Gujja S."/>
            <person name="Heiman D."/>
            <person name="Howarth C."/>
            <person name="Larson L."/>
            <person name="Lui A."/>
            <person name="MacDonald P.J.P."/>
            <person name="Montmayeur A."/>
            <person name="Murphy C."/>
            <person name="Neiman D."/>
            <person name="Pearson M."/>
            <person name="Priest M."/>
            <person name="Roberts A."/>
            <person name="Saif S."/>
            <person name="Shea T."/>
            <person name="Shenoy N."/>
            <person name="Sisk P."/>
            <person name="Stolte C."/>
            <person name="Sykes S."/>
            <person name="Wortman J."/>
            <person name="Nusbaum C."/>
            <person name="Birren B."/>
        </authorList>
    </citation>
    <scope>NUCLEOTIDE SEQUENCE [LARGE SCALE GENOMIC DNA]</scope>
    <source>
        <strain evidence="11 12">India VII</strain>
    </source>
</reference>
<evidence type="ECO:0000256" key="1">
    <source>
        <dbReference type="ARBA" id="ARBA00001974"/>
    </source>
</evidence>
<dbReference type="SUPFAM" id="SSF52343">
    <property type="entry name" value="Ferredoxin reductase-like, C-terminal NADP-linked domain"/>
    <property type="match status" value="1"/>
</dbReference>
<evidence type="ECO:0000256" key="6">
    <source>
        <dbReference type="ARBA" id="ARBA00022857"/>
    </source>
</evidence>
<organism evidence="11 12">
    <name type="scientific">Plasmodium vivax India VII</name>
    <dbReference type="NCBI Taxonomy" id="1077284"/>
    <lineage>
        <taxon>Eukaryota</taxon>
        <taxon>Sar</taxon>
        <taxon>Alveolata</taxon>
        <taxon>Apicomplexa</taxon>
        <taxon>Aconoidasida</taxon>
        <taxon>Haemosporida</taxon>
        <taxon>Plasmodiidae</taxon>
        <taxon>Plasmodium</taxon>
        <taxon>Plasmodium (Plasmodium)</taxon>
    </lineage>
</organism>
<feature type="chain" id="PRO_5005322219" description="ferredoxin--NADP(+) reductase" evidence="9">
    <location>
        <begin position="23"/>
        <end position="367"/>
    </location>
</feature>
<dbReference type="Gene3D" id="3.40.50.80">
    <property type="entry name" value="Nucleotide-binding domain of ferredoxin-NADP reductase (FNR) module"/>
    <property type="match status" value="1"/>
</dbReference>
<comment type="cofactor">
    <cofactor evidence="1">
        <name>FAD</name>
        <dbReference type="ChEBI" id="CHEBI:57692"/>
    </cofactor>
</comment>
<dbReference type="PANTHER" id="PTHR43314">
    <property type="match status" value="1"/>
</dbReference>